<feature type="transmembrane region" description="Helical" evidence="1">
    <location>
        <begin position="90"/>
        <end position="111"/>
    </location>
</feature>
<evidence type="ECO:0000256" key="1">
    <source>
        <dbReference type="SAM" id="Phobius"/>
    </source>
</evidence>
<dbReference type="Proteomes" id="UP000243978">
    <property type="component" value="Unassembled WGS sequence"/>
</dbReference>
<accession>A0A2T6BIU3</accession>
<evidence type="ECO:0000313" key="3">
    <source>
        <dbReference type="Proteomes" id="UP000243978"/>
    </source>
</evidence>
<dbReference type="GO" id="GO:0016787">
    <property type="term" value="F:hydrolase activity"/>
    <property type="evidence" value="ECO:0007669"/>
    <property type="project" value="UniProtKB-KW"/>
</dbReference>
<dbReference type="Pfam" id="PF04307">
    <property type="entry name" value="YdjM"/>
    <property type="match status" value="1"/>
</dbReference>
<evidence type="ECO:0000313" key="2">
    <source>
        <dbReference type="EMBL" id="PTX55981.1"/>
    </source>
</evidence>
<feature type="transmembrane region" description="Helical" evidence="1">
    <location>
        <begin position="131"/>
        <end position="155"/>
    </location>
</feature>
<dbReference type="EMBL" id="QBKS01000001">
    <property type="protein sequence ID" value="PTX55981.1"/>
    <property type="molecule type" value="Genomic_DNA"/>
</dbReference>
<keyword evidence="1" id="KW-0812">Transmembrane</keyword>
<feature type="transmembrane region" description="Helical" evidence="1">
    <location>
        <begin position="25"/>
        <end position="46"/>
    </location>
</feature>
<name>A0A2T6BIU3_9RHOB</name>
<proteinExistence type="predicted"/>
<protein>
    <submittedName>
        <fullName evidence="2">LexA-binding, inner membrane-associated putative hydrolase</fullName>
    </submittedName>
</protein>
<keyword evidence="1" id="KW-0472">Membrane</keyword>
<organism evidence="2 3">
    <name type="scientific">Litoreibacter ponti</name>
    <dbReference type="NCBI Taxonomy" id="1510457"/>
    <lineage>
        <taxon>Bacteria</taxon>
        <taxon>Pseudomonadati</taxon>
        <taxon>Pseudomonadota</taxon>
        <taxon>Alphaproteobacteria</taxon>
        <taxon>Rhodobacterales</taxon>
        <taxon>Roseobacteraceae</taxon>
        <taxon>Litoreibacter</taxon>
    </lineage>
</organism>
<dbReference type="RefSeq" id="WP_107844220.1">
    <property type="nucleotide sequence ID" value="NZ_QBKS01000001.1"/>
</dbReference>
<keyword evidence="3" id="KW-1185">Reference proteome</keyword>
<gene>
    <name evidence="2" type="ORF">C8N43_0630</name>
</gene>
<feature type="transmembrane region" description="Helical" evidence="1">
    <location>
        <begin position="58"/>
        <end position="78"/>
    </location>
</feature>
<keyword evidence="1" id="KW-1133">Transmembrane helix</keyword>
<keyword evidence="2" id="KW-0378">Hydrolase</keyword>
<comment type="caution">
    <text evidence="2">The sequence shown here is derived from an EMBL/GenBank/DDBJ whole genome shotgun (WGS) entry which is preliminary data.</text>
</comment>
<dbReference type="InterPro" id="IPR007404">
    <property type="entry name" value="YdjM-like"/>
</dbReference>
<reference evidence="2 3" key="1">
    <citation type="submission" date="2018-04" db="EMBL/GenBank/DDBJ databases">
        <title>Genomic Encyclopedia of Archaeal and Bacterial Type Strains, Phase II (KMG-II): from individual species to whole genera.</title>
        <authorList>
            <person name="Goeker M."/>
        </authorList>
    </citation>
    <scope>NUCLEOTIDE SEQUENCE [LARGE SCALE GENOMIC DNA]</scope>
    <source>
        <strain evidence="2 3">DSM 100977</strain>
    </source>
</reference>
<dbReference type="OrthoDB" id="199738at2"/>
<dbReference type="AlphaFoldDB" id="A0A2T6BIU3"/>
<sequence length="160" mass="18569">MITAHLPFGYLLGRAAQRYTPPHPWVMPAALIGAVLPDFDLLWFYFVDGRAFHHHLYWVHMPLFWVAVGAVTLPLVRMFQRPLLPVARTFFAALLTHCLLDTVGGDIAWFWPFSDRQFSLVTVEPTHSHFILSYLNHWTFSLELCIWAGAIFLFFRDRPA</sequence>